<protein>
    <recommendedName>
        <fullName evidence="1">Lon N-terminal domain-containing protein</fullName>
    </recommendedName>
</protein>
<dbReference type="InterPro" id="IPR003111">
    <property type="entry name" value="Lon_prtase_N"/>
</dbReference>
<dbReference type="EMBL" id="JACCAE010000001">
    <property type="protein sequence ID" value="NYF96887.1"/>
    <property type="molecule type" value="Genomic_DNA"/>
</dbReference>
<reference evidence="2 3" key="1">
    <citation type="submission" date="2020-07" db="EMBL/GenBank/DDBJ databases">
        <title>Sequencing the genomes of 1000 actinobacteria strains.</title>
        <authorList>
            <person name="Klenk H.-P."/>
        </authorList>
    </citation>
    <scope>NUCLEOTIDE SEQUENCE [LARGE SCALE GENOMIC DNA]</scope>
    <source>
        <strain evidence="2 3">DSM 26154</strain>
    </source>
</reference>
<dbReference type="PANTHER" id="PTHR46732">
    <property type="entry name" value="ATP-DEPENDENT PROTEASE LA (LON) DOMAIN PROTEIN"/>
    <property type="match status" value="1"/>
</dbReference>
<comment type="caution">
    <text evidence="2">The sequence shown here is derived from an EMBL/GenBank/DDBJ whole genome shotgun (WGS) entry which is preliminary data.</text>
</comment>
<proteinExistence type="predicted"/>
<evidence type="ECO:0000313" key="2">
    <source>
        <dbReference type="EMBL" id="NYF96887.1"/>
    </source>
</evidence>
<dbReference type="Pfam" id="PF02190">
    <property type="entry name" value="LON_substr_bdg"/>
    <property type="match status" value="1"/>
</dbReference>
<keyword evidence="3" id="KW-1185">Reference proteome</keyword>
<dbReference type="PROSITE" id="PS51787">
    <property type="entry name" value="LON_N"/>
    <property type="match status" value="1"/>
</dbReference>
<dbReference type="InterPro" id="IPR046336">
    <property type="entry name" value="Lon_prtase_N_sf"/>
</dbReference>
<dbReference type="SUPFAM" id="SSF88697">
    <property type="entry name" value="PUA domain-like"/>
    <property type="match status" value="1"/>
</dbReference>
<feature type="domain" description="Lon N-terminal" evidence="1">
    <location>
        <begin position="1"/>
        <end position="195"/>
    </location>
</feature>
<accession>A0A852VIG5</accession>
<dbReference type="Gene3D" id="2.30.130.40">
    <property type="entry name" value="LON domain-like"/>
    <property type="match status" value="1"/>
</dbReference>
<dbReference type="Proteomes" id="UP000554054">
    <property type="component" value="Unassembled WGS sequence"/>
</dbReference>
<evidence type="ECO:0000313" key="3">
    <source>
        <dbReference type="Proteomes" id="UP000554054"/>
    </source>
</evidence>
<dbReference type="PANTHER" id="PTHR46732:SF8">
    <property type="entry name" value="ATP-DEPENDENT PROTEASE LA (LON) DOMAIN PROTEIN"/>
    <property type="match status" value="1"/>
</dbReference>
<dbReference type="RefSeq" id="WP_246297081.1">
    <property type="nucleotide sequence ID" value="NZ_JACCAE010000001.1"/>
</dbReference>
<name>A0A852VIG5_9MICO</name>
<dbReference type="AlphaFoldDB" id="A0A852VIG5"/>
<sequence>MDALPMFPLGSVLFPGNLLPLQIFEPRYLTMLRDVAGGNGRFGVVLIERGFEVGGGDQRFPIGTVATVEQLQPTADGRVRLLARGGDRFDVVRWLPEDPYPCAEVRTLPALEWSSEQLSHLAETERTVRRALVVTSEYRADLWPSDVKLSDDPVTRSWQLAWISPLGALDQLALLRSSSVGELLEHTARLTTEALDLLPMQFPDDPV</sequence>
<evidence type="ECO:0000259" key="1">
    <source>
        <dbReference type="PROSITE" id="PS51787"/>
    </source>
</evidence>
<gene>
    <name evidence="2" type="ORF">BJY20_000279</name>
</gene>
<dbReference type="SMART" id="SM00464">
    <property type="entry name" value="LON"/>
    <property type="match status" value="1"/>
</dbReference>
<organism evidence="2 3">
    <name type="scientific">Janibacter cremeus</name>
    <dbReference type="NCBI Taxonomy" id="1285192"/>
    <lineage>
        <taxon>Bacteria</taxon>
        <taxon>Bacillati</taxon>
        <taxon>Actinomycetota</taxon>
        <taxon>Actinomycetes</taxon>
        <taxon>Micrococcales</taxon>
        <taxon>Intrasporangiaceae</taxon>
        <taxon>Janibacter</taxon>
    </lineage>
</organism>
<dbReference type="InterPro" id="IPR015947">
    <property type="entry name" value="PUA-like_sf"/>
</dbReference>